<dbReference type="Pfam" id="PF08310">
    <property type="entry name" value="LGFP"/>
    <property type="match status" value="4"/>
</dbReference>
<keyword evidence="2" id="KW-0732">Signal</keyword>
<comment type="caution">
    <text evidence="3">The sequence shown here is derived from an EMBL/GenBank/DDBJ whole genome shotgun (WGS) entry which is preliminary data.</text>
</comment>
<name>A0ABQ6VED9_9CORY</name>
<dbReference type="InterPro" id="IPR000801">
    <property type="entry name" value="Esterase-like"/>
</dbReference>
<organism evidence="3 4">
    <name type="scientific">Corynebacterium zhongnanshanii</name>
    <dbReference type="NCBI Taxonomy" id="2768834"/>
    <lineage>
        <taxon>Bacteria</taxon>
        <taxon>Bacillati</taxon>
        <taxon>Actinomycetota</taxon>
        <taxon>Actinomycetes</taxon>
        <taxon>Mycobacteriales</taxon>
        <taxon>Corynebacteriaceae</taxon>
        <taxon>Corynebacterium</taxon>
    </lineage>
</organism>
<dbReference type="Pfam" id="PF00756">
    <property type="entry name" value="Esterase"/>
    <property type="match status" value="1"/>
</dbReference>
<dbReference type="PANTHER" id="PTHR48098:SF1">
    <property type="entry name" value="DIACYLGLYCEROL ACYLTRANSFERASE_MYCOLYLTRANSFERASE AG85A"/>
    <property type="match status" value="1"/>
</dbReference>
<evidence type="ECO:0000256" key="1">
    <source>
        <dbReference type="SAM" id="MobiDB-lite"/>
    </source>
</evidence>
<feature type="compositionally biased region" description="Low complexity" evidence="1">
    <location>
        <begin position="45"/>
        <end position="59"/>
    </location>
</feature>
<evidence type="ECO:0000313" key="4">
    <source>
        <dbReference type="Proteomes" id="UP000436181"/>
    </source>
</evidence>
<dbReference type="SUPFAM" id="SSF53474">
    <property type="entry name" value="alpha/beta-Hydrolases"/>
    <property type="match status" value="1"/>
</dbReference>
<evidence type="ECO:0008006" key="5">
    <source>
        <dbReference type="Google" id="ProtNLM"/>
    </source>
</evidence>
<dbReference type="PANTHER" id="PTHR48098">
    <property type="entry name" value="ENTEROCHELIN ESTERASE-RELATED"/>
    <property type="match status" value="1"/>
</dbReference>
<dbReference type="Proteomes" id="UP000436181">
    <property type="component" value="Unassembled WGS sequence"/>
</dbReference>
<reference evidence="3 4" key="1">
    <citation type="submission" date="2019-10" db="EMBL/GenBank/DDBJ databases">
        <title>Corynebacterium sp novel species isolated from the respiratory tract of Marmot.</title>
        <authorList>
            <person name="Zhang G."/>
        </authorList>
    </citation>
    <scope>NUCLEOTIDE SEQUENCE [LARGE SCALE GENOMIC DNA]</scope>
    <source>
        <strain evidence="3 4">336</strain>
    </source>
</reference>
<feature type="compositionally biased region" description="Basic and acidic residues" evidence="1">
    <location>
        <begin position="64"/>
        <end position="74"/>
    </location>
</feature>
<accession>A0ABQ6VED9</accession>
<dbReference type="Gene3D" id="3.40.50.1820">
    <property type="entry name" value="alpha/beta hydrolase"/>
    <property type="match status" value="1"/>
</dbReference>
<gene>
    <name evidence="3" type="ORF">F8377_01115</name>
</gene>
<protein>
    <recommendedName>
        <fullName evidence="5">S-formylglutathione hydrolase FrmB</fullName>
    </recommendedName>
</protein>
<sequence length="658" mass="72579">MRFSATSTRPNRRTSPARRVRAASLAVPVALALALPTGSYAVAQPSSSGSLSSNLGPGSTAEYMRSDQRPDRTPTKVTEQVLKGLPEGVSVDRVEWITNRWANVYINSAAMPGEPIKVQILLARDWYIHPEKSFPSVWALDGLRARDDESGWTLETNIASFYADKNVNVILPVGGNSSFYTDWQKPDSGKHFKWETFLTKELPPVLREGWRTTEDRAITGLSMGGTAAMNLAERFPDMFKFVGSFSGYLDTTSYGMPQGISYAVKEGSGMDATNMWGPHGSQDWIDHDPKLGMDALKGKTVYVSAGNGAAGQYDEAGDIPGLPKNLAGFGLEAMSRMTTETFVQRANQANLPVIAKFRPSGTHSWKYWQFEMVEAWPYIADALGLPKDDRGAQCAAQGAIGARVADVPEMGECVSGEYDGAKGGKIQDFRGGRAFWTPKTDAHFLWGRIGARYSEIGATESWLGYPTSEEYTISNGRGRFVTFEHGNIYWTHQTGAVEIAKDFLDFWGTTKYENGRLGYPIAPAEAVAGGTIQKFENGVITKDRDGNFHYVEGKIAEKYMKLGGPTSDLGWPKSNEILINGGAFSQFEKGNIYWTHKTGAQKIMYGPIFDKWGEHRWEQGEYGWPTADFAPIPAGGNEQKFQNGTIREINGRIEEQRN</sequence>
<feature type="region of interest" description="Disordered" evidence="1">
    <location>
        <begin position="42"/>
        <end position="75"/>
    </location>
</feature>
<feature type="signal peptide" evidence="2">
    <location>
        <begin position="1"/>
        <end position="43"/>
    </location>
</feature>
<dbReference type="EMBL" id="WBZJ01000001">
    <property type="protein sequence ID" value="KAB3522802.1"/>
    <property type="molecule type" value="Genomic_DNA"/>
</dbReference>
<proteinExistence type="predicted"/>
<dbReference type="RefSeq" id="WP_151843692.1">
    <property type="nucleotide sequence ID" value="NZ_WBZJ01000001.1"/>
</dbReference>
<dbReference type="InterPro" id="IPR013207">
    <property type="entry name" value="LGFP"/>
</dbReference>
<dbReference type="InterPro" id="IPR050583">
    <property type="entry name" value="Mycobacterial_A85_antigen"/>
</dbReference>
<keyword evidence="4" id="KW-1185">Reference proteome</keyword>
<dbReference type="InterPro" id="IPR029058">
    <property type="entry name" value="AB_hydrolase_fold"/>
</dbReference>
<feature type="chain" id="PRO_5047050857" description="S-formylglutathione hydrolase FrmB" evidence="2">
    <location>
        <begin position="44"/>
        <end position="658"/>
    </location>
</feature>
<evidence type="ECO:0000256" key="2">
    <source>
        <dbReference type="SAM" id="SignalP"/>
    </source>
</evidence>
<evidence type="ECO:0000313" key="3">
    <source>
        <dbReference type="EMBL" id="KAB3522802.1"/>
    </source>
</evidence>